<accession>A0A6A7Y3V9</accession>
<keyword evidence="3" id="KW-1185">Reference proteome</keyword>
<feature type="transmembrane region" description="Helical" evidence="1">
    <location>
        <begin position="115"/>
        <end position="144"/>
    </location>
</feature>
<keyword evidence="1" id="KW-1133">Transmembrane helix</keyword>
<evidence type="ECO:0000256" key="1">
    <source>
        <dbReference type="SAM" id="Phobius"/>
    </source>
</evidence>
<dbReference type="AlphaFoldDB" id="A0A6A7Y3V9"/>
<keyword evidence="1" id="KW-0812">Transmembrane</keyword>
<feature type="transmembrane region" description="Helical" evidence="1">
    <location>
        <begin position="194"/>
        <end position="214"/>
    </location>
</feature>
<proteinExistence type="predicted"/>
<feature type="transmembrane region" description="Helical" evidence="1">
    <location>
        <begin position="21"/>
        <end position="40"/>
    </location>
</feature>
<name>A0A6A7Y3V9_9HYPH</name>
<dbReference type="Proteomes" id="UP000332515">
    <property type="component" value="Unassembled WGS sequence"/>
</dbReference>
<feature type="transmembrane region" description="Helical" evidence="1">
    <location>
        <begin position="85"/>
        <end position="103"/>
    </location>
</feature>
<feature type="transmembrane region" description="Helical" evidence="1">
    <location>
        <begin position="46"/>
        <end position="65"/>
    </location>
</feature>
<organism evidence="2 3">
    <name type="scientific">Segnochrobactrum spirostomi</name>
    <dbReference type="NCBI Taxonomy" id="2608987"/>
    <lineage>
        <taxon>Bacteria</taxon>
        <taxon>Pseudomonadati</taxon>
        <taxon>Pseudomonadota</taxon>
        <taxon>Alphaproteobacteria</taxon>
        <taxon>Hyphomicrobiales</taxon>
        <taxon>Segnochrobactraceae</taxon>
        <taxon>Segnochrobactrum</taxon>
    </lineage>
</organism>
<evidence type="ECO:0000313" key="3">
    <source>
        <dbReference type="Proteomes" id="UP000332515"/>
    </source>
</evidence>
<protein>
    <submittedName>
        <fullName evidence="2">DUF1345 domain-containing protein</fullName>
    </submittedName>
</protein>
<keyword evidence="1" id="KW-0472">Membrane</keyword>
<sequence>MTPHRSRLKARGIGNIIAPPRFIAFGLVLIAVASVAISFLGWRLGFMIGFDVAAVTFLVSCYGLLDDRPNDLRANAKHNDANQPVLLGLTFLMILLILTVVVSEGLEEGRASSATIALISVTLVLAWFFSNTVYTIHYAHLYYFRPDGREDAGGLRFPETEEPKYWDFIYFAFCLGMTFQTADVDVTTTAMRRAVTFHCLAAFIFNIGILAFSINTLSG</sequence>
<comment type="caution">
    <text evidence="2">The sequence shown here is derived from an EMBL/GenBank/DDBJ whole genome shotgun (WGS) entry which is preliminary data.</text>
</comment>
<reference evidence="2 3" key="1">
    <citation type="submission" date="2019-09" db="EMBL/GenBank/DDBJ databases">
        <title>Segnochrobactrum spirostomi gen. nov., sp. nov., isolated from the ciliate Spirostomum cf. yagiui and description of a novel family, Segnochrobactraceae fam. nov. within the order Rhizobiales of the class Alphaproteobacteria.</title>
        <authorList>
            <person name="Akter S."/>
            <person name="Shazib S.U.A."/>
            <person name="Shin M.K."/>
        </authorList>
    </citation>
    <scope>NUCLEOTIDE SEQUENCE [LARGE SCALE GENOMIC DNA]</scope>
    <source>
        <strain evidence="2 3">Sp-1</strain>
    </source>
</reference>
<dbReference type="InterPro" id="IPR009781">
    <property type="entry name" value="DUF1345"/>
</dbReference>
<dbReference type="EMBL" id="VWNA01000001">
    <property type="protein sequence ID" value="MQT12928.1"/>
    <property type="molecule type" value="Genomic_DNA"/>
</dbReference>
<dbReference type="Pfam" id="PF07077">
    <property type="entry name" value="DUF1345"/>
    <property type="match status" value="1"/>
</dbReference>
<evidence type="ECO:0000313" key="2">
    <source>
        <dbReference type="EMBL" id="MQT12928.1"/>
    </source>
</evidence>
<dbReference type="RefSeq" id="WP_153480407.1">
    <property type="nucleotide sequence ID" value="NZ_VWNA01000001.1"/>
</dbReference>
<gene>
    <name evidence="2" type="ORF">F0357_09770</name>
</gene>